<dbReference type="CDD" id="cd22138">
    <property type="entry name" value="F-box_unchar"/>
    <property type="match status" value="1"/>
</dbReference>
<dbReference type="PANTHER" id="PTHR16008:SF6">
    <property type="entry name" value="SI:DKEY-12E7.1"/>
    <property type="match status" value="1"/>
</dbReference>
<dbReference type="Proteomes" id="UP000515140">
    <property type="component" value="Unplaced"/>
</dbReference>
<dbReference type="AlphaFoldDB" id="A0A6P5L582"/>
<reference evidence="5" key="1">
    <citation type="submission" date="2025-08" db="UniProtKB">
        <authorList>
            <consortium name="RefSeq"/>
        </authorList>
    </citation>
    <scope>IDENTIFICATION</scope>
    <source>
        <tissue evidence="5">Spleen</tissue>
    </source>
</reference>
<dbReference type="InterPro" id="IPR039588">
    <property type="entry name" value="FBXO4"/>
</dbReference>
<feature type="domain" description="F-box" evidence="3">
    <location>
        <begin position="101"/>
        <end position="147"/>
    </location>
</feature>
<evidence type="ECO:0000313" key="4">
    <source>
        <dbReference type="Proteomes" id="UP000515140"/>
    </source>
</evidence>
<keyword evidence="4" id="KW-1185">Reference proteome</keyword>
<dbReference type="Gene3D" id="3.80.10.10">
    <property type="entry name" value="Ribonuclease Inhibitor"/>
    <property type="match status" value="1"/>
</dbReference>
<evidence type="ECO:0000256" key="2">
    <source>
        <dbReference type="SAM" id="MobiDB-lite"/>
    </source>
</evidence>
<organism evidence="4 5">
    <name type="scientific">Phascolarctos cinereus</name>
    <name type="common">Koala</name>
    <dbReference type="NCBI Taxonomy" id="38626"/>
    <lineage>
        <taxon>Eukaryota</taxon>
        <taxon>Metazoa</taxon>
        <taxon>Chordata</taxon>
        <taxon>Craniata</taxon>
        <taxon>Vertebrata</taxon>
        <taxon>Euteleostomi</taxon>
        <taxon>Mammalia</taxon>
        <taxon>Metatheria</taxon>
        <taxon>Diprotodontia</taxon>
        <taxon>Phascolarctidae</taxon>
        <taxon>Phascolarctos</taxon>
    </lineage>
</organism>
<dbReference type="InParanoid" id="A0A6P5L582"/>
<evidence type="ECO:0000259" key="3">
    <source>
        <dbReference type="PROSITE" id="PS50181"/>
    </source>
</evidence>
<feature type="region of interest" description="Disordered" evidence="2">
    <location>
        <begin position="29"/>
        <end position="95"/>
    </location>
</feature>
<dbReference type="Pfam" id="PF12937">
    <property type="entry name" value="F-box-like"/>
    <property type="match status" value="1"/>
</dbReference>
<dbReference type="InterPro" id="IPR032675">
    <property type="entry name" value="LRR_dom_sf"/>
</dbReference>
<dbReference type="InterPro" id="IPR001810">
    <property type="entry name" value="F-box_dom"/>
</dbReference>
<dbReference type="RefSeq" id="XP_020850761.1">
    <property type="nucleotide sequence ID" value="XM_020995102.1"/>
</dbReference>
<dbReference type="GO" id="GO:0031146">
    <property type="term" value="P:SCF-dependent proteasomal ubiquitin-dependent protein catabolic process"/>
    <property type="evidence" value="ECO:0007669"/>
    <property type="project" value="InterPro"/>
</dbReference>
<dbReference type="SUPFAM" id="SSF81383">
    <property type="entry name" value="F-box domain"/>
    <property type="match status" value="1"/>
</dbReference>
<sequence>MVRRARAEGWGRLPRRWAGLEVGRWAQASGGGASWGRGLRRGSAGAGPRAVGLPGLRSPPPFPTPGARRAAGSLGRSDAAEAAAARRRSPREVGRAGGRSVFPFGLLPVDCQLHVFSFLTEAEKCTAAEVCRAWSQLMRTPRLWRTADFMRLGAFQSGLEVVLVSAREFERWKDWVHQYAYHLMARGASLLRLRASFDLADQGARWADFLTGFLEGVHCGDLRDLELNWTLTHLEPPDFYPPGTCSMTQVSLTKLDQIHNFQVLLERLLVRAPRLSRAKLPFDWSARSVALLTRFQQLRTLELKYFWSFKGVCPDTMQELTKALPNLKTLVLHVLVPVKDLGVSYALESRSLETLDVSQSRGLVFRHLDLPALKALRVKKTVRGIILNCRTRLALQSRWACLYTLLCRGTPNLRVLNNQTLLPHWREQAYKELHALLLQACYCTRHSDTWLL</sequence>
<dbReference type="SUPFAM" id="SSF52047">
    <property type="entry name" value="RNI-like"/>
    <property type="match status" value="1"/>
</dbReference>
<protein>
    <submittedName>
        <fullName evidence="5">Uncharacterized protein LOC110214282</fullName>
    </submittedName>
</protein>
<dbReference type="GO" id="GO:0019005">
    <property type="term" value="C:SCF ubiquitin ligase complex"/>
    <property type="evidence" value="ECO:0007669"/>
    <property type="project" value="TreeGrafter"/>
</dbReference>
<name>A0A6P5L582_PHACI</name>
<keyword evidence="1" id="KW-0833">Ubl conjugation pathway</keyword>
<evidence type="ECO:0000313" key="5">
    <source>
        <dbReference type="RefSeq" id="XP_020850761.1"/>
    </source>
</evidence>
<accession>A0A6P5L582</accession>
<evidence type="ECO:0000256" key="1">
    <source>
        <dbReference type="ARBA" id="ARBA00022786"/>
    </source>
</evidence>
<dbReference type="KEGG" id="pcw:110214282"/>
<dbReference type="InterPro" id="IPR036047">
    <property type="entry name" value="F-box-like_dom_sf"/>
</dbReference>
<proteinExistence type="predicted"/>
<dbReference type="GeneID" id="110214282"/>
<dbReference type="PANTHER" id="PTHR16008">
    <property type="entry name" value="F-BOX ONLY PROTEIN 4"/>
    <property type="match status" value="1"/>
</dbReference>
<dbReference type="GO" id="GO:0000209">
    <property type="term" value="P:protein polyubiquitination"/>
    <property type="evidence" value="ECO:0007669"/>
    <property type="project" value="TreeGrafter"/>
</dbReference>
<gene>
    <name evidence="5" type="primary">LOC110214282</name>
</gene>
<feature type="compositionally biased region" description="Low complexity" evidence="2">
    <location>
        <begin position="41"/>
        <end position="52"/>
    </location>
</feature>
<dbReference type="PROSITE" id="PS50181">
    <property type="entry name" value="FBOX"/>
    <property type="match status" value="1"/>
</dbReference>